<comment type="subcellular location">
    <subcellularLocation>
        <location evidence="1">Membrane</location>
        <topology evidence="1">Multi-pass membrane protein</topology>
    </subcellularLocation>
</comment>
<name>A0A846TIR5_9BACI</name>
<feature type="transmembrane region" description="Helical" evidence="6">
    <location>
        <begin position="105"/>
        <end position="126"/>
    </location>
</feature>
<keyword evidence="5 6" id="KW-0472">Membrane</keyword>
<dbReference type="InterPro" id="IPR047928">
    <property type="entry name" value="Perm_prefix_1"/>
</dbReference>
<evidence type="ECO:0000313" key="7">
    <source>
        <dbReference type="EMBL" id="NKE03905.1"/>
    </source>
</evidence>
<dbReference type="NCBIfam" id="NF038403">
    <property type="entry name" value="perm_prefix_1"/>
    <property type="match status" value="1"/>
</dbReference>
<dbReference type="GO" id="GO:0015648">
    <property type="term" value="F:lipid-linked peptidoglycan transporter activity"/>
    <property type="evidence" value="ECO:0007669"/>
    <property type="project" value="TreeGrafter"/>
</dbReference>
<dbReference type="PANTHER" id="PTHR30474">
    <property type="entry name" value="CELL CYCLE PROTEIN"/>
    <property type="match status" value="1"/>
</dbReference>
<evidence type="ECO:0000256" key="4">
    <source>
        <dbReference type="ARBA" id="ARBA00022989"/>
    </source>
</evidence>
<evidence type="ECO:0000313" key="8">
    <source>
        <dbReference type="Proteomes" id="UP000587942"/>
    </source>
</evidence>
<comment type="caution">
    <text evidence="7">The sequence shown here is derived from an EMBL/GenBank/DDBJ whole genome shotgun (WGS) entry which is preliminary data.</text>
</comment>
<dbReference type="GO" id="GO:0032153">
    <property type="term" value="C:cell division site"/>
    <property type="evidence" value="ECO:0007669"/>
    <property type="project" value="TreeGrafter"/>
</dbReference>
<keyword evidence="2 6" id="KW-0812">Transmembrane</keyword>
<dbReference type="PANTHER" id="PTHR30474:SF1">
    <property type="entry name" value="PEPTIDOGLYCAN GLYCOSYLTRANSFERASE MRDB"/>
    <property type="match status" value="1"/>
</dbReference>
<dbReference type="RefSeq" id="WP_167830444.1">
    <property type="nucleotide sequence ID" value="NZ_JAAVUM010000001.1"/>
</dbReference>
<evidence type="ECO:0000256" key="1">
    <source>
        <dbReference type="ARBA" id="ARBA00004141"/>
    </source>
</evidence>
<evidence type="ECO:0000256" key="6">
    <source>
        <dbReference type="SAM" id="Phobius"/>
    </source>
</evidence>
<dbReference type="Pfam" id="PF01098">
    <property type="entry name" value="FTSW_RODA_SPOVE"/>
    <property type="match status" value="1"/>
</dbReference>
<keyword evidence="4 6" id="KW-1133">Transmembrane helix</keyword>
<feature type="transmembrane region" description="Helical" evidence="6">
    <location>
        <begin position="138"/>
        <end position="158"/>
    </location>
</feature>
<reference evidence="7 8" key="1">
    <citation type="submission" date="2020-03" db="EMBL/GenBank/DDBJ databases">
        <authorList>
            <person name="Sun Q."/>
        </authorList>
    </citation>
    <scope>NUCLEOTIDE SEQUENCE [LARGE SCALE GENOMIC DNA]</scope>
    <source>
        <strain evidence="7 8">KACC 21451</strain>
    </source>
</reference>
<feature type="transmembrane region" description="Helical" evidence="6">
    <location>
        <begin position="78"/>
        <end position="99"/>
    </location>
</feature>
<protein>
    <submittedName>
        <fullName evidence="7">FtsW/RodA/SpoVE family cell cycle protein</fullName>
    </submittedName>
</protein>
<feature type="transmembrane region" description="Helical" evidence="6">
    <location>
        <begin position="238"/>
        <end position="261"/>
    </location>
</feature>
<accession>A0A846TIR5</accession>
<proteinExistence type="predicted"/>
<dbReference type="GO" id="GO:0051301">
    <property type="term" value="P:cell division"/>
    <property type="evidence" value="ECO:0007669"/>
    <property type="project" value="InterPro"/>
</dbReference>
<feature type="transmembrane region" description="Helical" evidence="6">
    <location>
        <begin position="324"/>
        <end position="345"/>
    </location>
</feature>
<dbReference type="EMBL" id="JAAVUM010000001">
    <property type="protein sequence ID" value="NKE03905.1"/>
    <property type="molecule type" value="Genomic_DNA"/>
</dbReference>
<keyword evidence="3" id="KW-0133">Cell shape</keyword>
<dbReference type="Proteomes" id="UP000587942">
    <property type="component" value="Unassembled WGS sequence"/>
</dbReference>
<feature type="transmembrane region" description="Helical" evidence="6">
    <location>
        <begin position="357"/>
        <end position="378"/>
    </location>
</feature>
<dbReference type="AlphaFoldDB" id="A0A846TIR5"/>
<evidence type="ECO:0000256" key="3">
    <source>
        <dbReference type="ARBA" id="ARBA00022960"/>
    </source>
</evidence>
<dbReference type="InterPro" id="IPR001182">
    <property type="entry name" value="FtsW/RodA"/>
</dbReference>
<gene>
    <name evidence="7" type="ORF">GWK17_00205</name>
</gene>
<evidence type="ECO:0000256" key="2">
    <source>
        <dbReference type="ARBA" id="ARBA00022692"/>
    </source>
</evidence>
<feature type="transmembrane region" description="Helical" evidence="6">
    <location>
        <begin position="390"/>
        <end position="412"/>
    </location>
</feature>
<sequence length="423" mass="48320">MGKRWNDFLSEVSNHIHSKEAKKFVASELEFHLNQVKKEWMGKGLSEAEAEEKAVSQMGSPSKLGHEMNKLHKPRIDWWLISLLAITMALSFLPLVTLGDELSDGYLVMKAFHVLLGVMIAAAMMFIDYRKFENKGWVFYSIGVMFLFLLLTIPNTIINGVPYFMIGPFQIESHYVLPFLFLGWASFFNNPRIKLWQHFILFALPLFLLMAVPNVVVSFIYSVMVFVMMWWSTISRKVATIITLASITAAGTFGSLAWFTVKEYQLARILGFLNPEKYPKSWGYTYLQLKERLASAGWFGSAAKSEALPFEHTDYAFVNLTYHYGYLFAIGLFVILSLFAARIVLISFQINSRFGHLLLVGGVTLFLVQFIYNIGMMVGLLPLTSISLPFISYGFIPMLFNAFIMGVVLSVYRRKDFIFNRTV</sequence>
<feature type="transmembrane region" description="Helical" evidence="6">
    <location>
        <begin position="199"/>
        <end position="231"/>
    </location>
</feature>
<dbReference type="GO" id="GO:0008360">
    <property type="term" value="P:regulation of cell shape"/>
    <property type="evidence" value="ECO:0007669"/>
    <property type="project" value="UniProtKB-KW"/>
</dbReference>
<dbReference type="GO" id="GO:0005886">
    <property type="term" value="C:plasma membrane"/>
    <property type="evidence" value="ECO:0007669"/>
    <property type="project" value="TreeGrafter"/>
</dbReference>
<evidence type="ECO:0000256" key="5">
    <source>
        <dbReference type="ARBA" id="ARBA00023136"/>
    </source>
</evidence>
<organism evidence="7 8">
    <name type="scientific">Mesobacillus selenatarsenatis</name>
    <dbReference type="NCBI Taxonomy" id="388741"/>
    <lineage>
        <taxon>Bacteria</taxon>
        <taxon>Bacillati</taxon>
        <taxon>Bacillota</taxon>
        <taxon>Bacilli</taxon>
        <taxon>Bacillales</taxon>
        <taxon>Bacillaceae</taxon>
        <taxon>Mesobacillus</taxon>
    </lineage>
</organism>